<feature type="compositionally biased region" description="Low complexity" evidence="1">
    <location>
        <begin position="46"/>
        <end position="56"/>
    </location>
</feature>
<name>A0A835D268_TETSI</name>
<feature type="region of interest" description="Disordered" evidence="1">
    <location>
        <begin position="96"/>
        <end position="177"/>
    </location>
</feature>
<dbReference type="AlphaFoldDB" id="A0A835D268"/>
<evidence type="ECO:0000256" key="1">
    <source>
        <dbReference type="SAM" id="MobiDB-lite"/>
    </source>
</evidence>
<accession>A0A835D268</accession>
<dbReference type="EMBL" id="JABCRI010000023">
    <property type="protein sequence ID" value="KAF8378581.1"/>
    <property type="molecule type" value="Genomic_DNA"/>
</dbReference>
<feature type="compositionally biased region" description="Basic and acidic residues" evidence="1">
    <location>
        <begin position="57"/>
        <end position="66"/>
    </location>
</feature>
<reference evidence="2 3" key="1">
    <citation type="submission" date="2020-04" db="EMBL/GenBank/DDBJ databases">
        <title>Plant Genome Project.</title>
        <authorList>
            <person name="Zhang R.-G."/>
        </authorList>
    </citation>
    <scope>NUCLEOTIDE SEQUENCE [LARGE SCALE GENOMIC DNA]</scope>
    <source>
        <strain evidence="2">YNK0</strain>
        <tissue evidence="2">Leaf</tissue>
    </source>
</reference>
<sequence length="637" mass="66980">MARTATRVSYLGPQNAETLSPPSIISSLTNPNSLSHSHSHSLVPLFSSCSSSSQKQGSEEEYHSQADRPGSNGKIVELLMTLNEKVQTSAAFVVPSSSNAHSENHVGAAVSQTKTSSDDNNDESYHENVDLEAMESGHKSGNSRHLRSHSEATIDEARLLTPGKKSDSSSSISSADSSLDDYIQVDRDKLSPSTADISGSTILNEDDQLATKDGEKDATGNSCLKSEQTDDGSTGPVAPEVCGLTSVFSLHSGSETKCRMQSPLIQVMERSGDSNSYRIPASVFARSKSTTLMEWSVASNESLFSLHVGNNSLSGDQVFLLSKSGELGKSGELTKSGELINFSPRLPLATAASEADKWSVGMGEGLGVTEAAAETMKGVLRATVEDHSKEKTPPDEGVRHSSSICHHFDGSGTSIQSIAFPMKFLASYFVHPVERRSVCGLYAAALMVVGCSATVRGQTAAVLTVVGCSAPVRSVAEQSVHGHSAAILMVVVAERSVHCHSAAVVMVVVAERSVHGHTPAVLMVIVAERSVHGHSPAVLMVVVAERSVHGHSPAVLMVVGHSAPVQSVAERSVHGHSAAVRVVVRRSTAVRGQTAALLTILGCSATVVTVAEEPASVLLCLPCNVFTLYLSIMMLPG</sequence>
<dbReference type="Proteomes" id="UP000655225">
    <property type="component" value="Unassembled WGS sequence"/>
</dbReference>
<feature type="compositionally biased region" description="Low complexity" evidence="1">
    <location>
        <begin position="168"/>
        <end position="177"/>
    </location>
</feature>
<evidence type="ECO:0000313" key="2">
    <source>
        <dbReference type="EMBL" id="KAF8378581.1"/>
    </source>
</evidence>
<dbReference type="PANTHER" id="PTHR33673:SF3">
    <property type="entry name" value="SUPPRESSOR SRP40-LIKE PROTEIN"/>
    <property type="match status" value="1"/>
</dbReference>
<feature type="compositionally biased region" description="Polar residues" evidence="1">
    <location>
        <begin position="15"/>
        <end position="24"/>
    </location>
</feature>
<feature type="region of interest" description="Disordered" evidence="1">
    <location>
        <begin position="190"/>
        <end position="237"/>
    </location>
</feature>
<feature type="compositionally biased region" description="Basic and acidic residues" evidence="1">
    <location>
        <begin position="148"/>
        <end position="158"/>
    </location>
</feature>
<proteinExistence type="predicted"/>
<evidence type="ECO:0000313" key="3">
    <source>
        <dbReference type="Proteomes" id="UP000655225"/>
    </source>
</evidence>
<comment type="caution">
    <text evidence="2">The sequence shown here is derived from an EMBL/GenBank/DDBJ whole genome shotgun (WGS) entry which is preliminary data.</text>
</comment>
<dbReference type="PANTHER" id="PTHR33673">
    <property type="entry name" value="SUPPRESSOR SRP40-LIKE PROTEIN"/>
    <property type="match status" value="1"/>
</dbReference>
<keyword evidence="3" id="KW-1185">Reference proteome</keyword>
<feature type="compositionally biased region" description="Basic and acidic residues" evidence="1">
    <location>
        <begin position="209"/>
        <end position="218"/>
    </location>
</feature>
<gene>
    <name evidence="2" type="ORF">HHK36_029927</name>
</gene>
<feature type="region of interest" description="Disordered" evidence="1">
    <location>
        <begin position="46"/>
        <end position="71"/>
    </location>
</feature>
<feature type="compositionally biased region" description="Polar residues" evidence="1">
    <location>
        <begin position="191"/>
        <end position="203"/>
    </location>
</feature>
<feature type="region of interest" description="Disordered" evidence="1">
    <location>
        <begin position="1"/>
        <end position="24"/>
    </location>
</feature>
<protein>
    <submittedName>
        <fullName evidence="2">Uncharacterized protein</fullName>
    </submittedName>
</protein>
<organism evidence="2 3">
    <name type="scientific">Tetracentron sinense</name>
    <name type="common">Spur-leaf</name>
    <dbReference type="NCBI Taxonomy" id="13715"/>
    <lineage>
        <taxon>Eukaryota</taxon>
        <taxon>Viridiplantae</taxon>
        <taxon>Streptophyta</taxon>
        <taxon>Embryophyta</taxon>
        <taxon>Tracheophyta</taxon>
        <taxon>Spermatophyta</taxon>
        <taxon>Magnoliopsida</taxon>
        <taxon>Trochodendrales</taxon>
        <taxon>Trochodendraceae</taxon>
        <taxon>Tetracentron</taxon>
    </lineage>
</organism>
<dbReference type="OrthoDB" id="1164117at2759"/>